<evidence type="ECO:0000313" key="14">
    <source>
        <dbReference type="EMBL" id="PKR85546.1"/>
    </source>
</evidence>
<evidence type="ECO:0000256" key="7">
    <source>
        <dbReference type="ARBA" id="ARBA00022840"/>
    </source>
</evidence>
<keyword evidence="10" id="KW-0812">Transmembrane</keyword>
<keyword evidence="3" id="KW-0597">Phosphoprotein</keyword>
<dbReference type="Gene3D" id="3.30.565.10">
    <property type="entry name" value="Histidine kinase-like ATPase, C-terminal domain"/>
    <property type="match status" value="1"/>
</dbReference>
<dbReference type="PRINTS" id="PR00344">
    <property type="entry name" value="BCTRLSENSOR"/>
</dbReference>
<dbReference type="FunFam" id="1.10.287.130:FF:000040">
    <property type="entry name" value="PAS domain-containing sensor histidine kinase"/>
    <property type="match status" value="1"/>
</dbReference>
<dbReference type="InterPro" id="IPR035965">
    <property type="entry name" value="PAS-like_dom_sf"/>
</dbReference>
<comment type="caution">
    <text evidence="14">The sequence shown here is derived from an EMBL/GenBank/DDBJ whole genome shotgun (WGS) entry which is preliminary data.</text>
</comment>
<dbReference type="PROSITE" id="PS50109">
    <property type="entry name" value="HIS_KIN"/>
    <property type="match status" value="1"/>
</dbReference>
<dbReference type="EC" id="2.7.13.3" evidence="2"/>
<dbReference type="SUPFAM" id="SSF47384">
    <property type="entry name" value="Homodimeric domain of signal transducing histidine kinase"/>
    <property type="match status" value="1"/>
</dbReference>
<dbReference type="Proteomes" id="UP000233440">
    <property type="component" value="Unassembled WGS sequence"/>
</dbReference>
<keyword evidence="10" id="KW-1133">Transmembrane helix</keyword>
<evidence type="ECO:0000256" key="10">
    <source>
        <dbReference type="SAM" id="Phobius"/>
    </source>
</evidence>
<name>A0A2N3LLR1_9BACI</name>
<dbReference type="SUPFAM" id="SSF55785">
    <property type="entry name" value="PYP-like sensor domain (PAS domain)"/>
    <property type="match status" value="2"/>
</dbReference>
<organism evidence="14 15">
    <name type="scientific">Heyndrickxia camelliae</name>
    <dbReference type="NCBI Taxonomy" id="1707093"/>
    <lineage>
        <taxon>Bacteria</taxon>
        <taxon>Bacillati</taxon>
        <taxon>Bacillota</taxon>
        <taxon>Bacilli</taxon>
        <taxon>Bacillales</taxon>
        <taxon>Bacillaceae</taxon>
        <taxon>Heyndrickxia</taxon>
    </lineage>
</organism>
<evidence type="ECO:0000256" key="4">
    <source>
        <dbReference type="ARBA" id="ARBA00022679"/>
    </source>
</evidence>
<proteinExistence type="predicted"/>
<dbReference type="AlphaFoldDB" id="A0A2N3LLR1"/>
<dbReference type="SUPFAM" id="SSF55874">
    <property type="entry name" value="ATPase domain of HSP90 chaperone/DNA topoisomerase II/histidine kinase"/>
    <property type="match status" value="1"/>
</dbReference>
<dbReference type="Pfam" id="PF00512">
    <property type="entry name" value="HisKA"/>
    <property type="match status" value="1"/>
</dbReference>
<feature type="domain" description="Histidine kinase" evidence="11">
    <location>
        <begin position="338"/>
        <end position="542"/>
    </location>
</feature>
<dbReference type="InterPro" id="IPR013767">
    <property type="entry name" value="PAS_fold"/>
</dbReference>
<keyword evidence="15" id="KW-1185">Reference proteome</keyword>
<feature type="transmembrane region" description="Helical" evidence="10">
    <location>
        <begin position="7"/>
        <end position="29"/>
    </location>
</feature>
<keyword evidence="9" id="KW-0902">Two-component regulatory system</keyword>
<dbReference type="SMART" id="SM00388">
    <property type="entry name" value="HisKA"/>
    <property type="match status" value="1"/>
</dbReference>
<dbReference type="OrthoDB" id="9815750at2"/>
<dbReference type="Gene3D" id="1.10.287.130">
    <property type="match status" value="1"/>
</dbReference>
<evidence type="ECO:0000256" key="8">
    <source>
        <dbReference type="ARBA" id="ARBA00022969"/>
    </source>
</evidence>
<evidence type="ECO:0000259" key="12">
    <source>
        <dbReference type="PROSITE" id="PS50112"/>
    </source>
</evidence>
<dbReference type="NCBIfam" id="TIGR00229">
    <property type="entry name" value="sensory_box"/>
    <property type="match status" value="2"/>
</dbReference>
<evidence type="ECO:0000256" key="3">
    <source>
        <dbReference type="ARBA" id="ARBA00022553"/>
    </source>
</evidence>
<dbReference type="InterPro" id="IPR036890">
    <property type="entry name" value="HATPase_C_sf"/>
</dbReference>
<accession>A0A2N3LLR1</accession>
<dbReference type="InterPro" id="IPR004358">
    <property type="entry name" value="Sig_transdc_His_kin-like_C"/>
</dbReference>
<keyword evidence="6 14" id="KW-0418">Kinase</keyword>
<dbReference type="InterPro" id="IPR013656">
    <property type="entry name" value="PAS_4"/>
</dbReference>
<dbReference type="PROSITE" id="PS50113">
    <property type="entry name" value="PAC"/>
    <property type="match status" value="2"/>
</dbReference>
<dbReference type="Pfam" id="PF00989">
    <property type="entry name" value="PAS"/>
    <property type="match status" value="1"/>
</dbReference>
<dbReference type="Pfam" id="PF08448">
    <property type="entry name" value="PAS_4"/>
    <property type="match status" value="1"/>
</dbReference>
<keyword evidence="4" id="KW-0808">Transferase</keyword>
<feature type="domain" description="PAC" evidence="13">
    <location>
        <begin position="274"/>
        <end position="325"/>
    </location>
</feature>
<dbReference type="PANTHER" id="PTHR43065:SF34">
    <property type="entry name" value="SPORULATION KINASE A"/>
    <property type="match status" value="1"/>
</dbReference>
<dbReference type="GO" id="GO:0006355">
    <property type="term" value="P:regulation of DNA-templated transcription"/>
    <property type="evidence" value="ECO:0007669"/>
    <property type="project" value="InterPro"/>
</dbReference>
<dbReference type="PANTHER" id="PTHR43065">
    <property type="entry name" value="SENSOR HISTIDINE KINASE"/>
    <property type="match status" value="1"/>
</dbReference>
<keyword evidence="8" id="KW-0749">Sporulation</keyword>
<dbReference type="EMBL" id="PIQO01000004">
    <property type="protein sequence ID" value="PKR85546.1"/>
    <property type="molecule type" value="Genomic_DNA"/>
</dbReference>
<keyword evidence="10" id="KW-0472">Membrane</keyword>
<dbReference type="InterPro" id="IPR005467">
    <property type="entry name" value="His_kinase_dom"/>
</dbReference>
<dbReference type="InterPro" id="IPR003661">
    <property type="entry name" value="HisK_dim/P_dom"/>
</dbReference>
<keyword evidence="5" id="KW-0547">Nucleotide-binding</keyword>
<dbReference type="PROSITE" id="PS50112">
    <property type="entry name" value="PAS"/>
    <property type="match status" value="1"/>
</dbReference>
<dbReference type="RefSeq" id="WP_101353596.1">
    <property type="nucleotide sequence ID" value="NZ_PIQO01000004.1"/>
</dbReference>
<dbReference type="InterPro" id="IPR000700">
    <property type="entry name" value="PAS-assoc_C"/>
</dbReference>
<evidence type="ECO:0000259" key="13">
    <source>
        <dbReference type="PROSITE" id="PS50113"/>
    </source>
</evidence>
<evidence type="ECO:0000256" key="6">
    <source>
        <dbReference type="ARBA" id="ARBA00022777"/>
    </source>
</evidence>
<evidence type="ECO:0000259" key="11">
    <source>
        <dbReference type="PROSITE" id="PS50109"/>
    </source>
</evidence>
<evidence type="ECO:0000256" key="2">
    <source>
        <dbReference type="ARBA" id="ARBA00012438"/>
    </source>
</evidence>
<dbReference type="CDD" id="cd00082">
    <property type="entry name" value="HisKA"/>
    <property type="match status" value="1"/>
</dbReference>
<feature type="domain" description="PAS" evidence="12">
    <location>
        <begin position="201"/>
        <end position="271"/>
    </location>
</feature>
<keyword evidence="7" id="KW-0067">ATP-binding</keyword>
<evidence type="ECO:0000256" key="9">
    <source>
        <dbReference type="ARBA" id="ARBA00023012"/>
    </source>
</evidence>
<protein>
    <recommendedName>
        <fullName evidence="2">histidine kinase</fullName>
        <ecNumber evidence="2">2.7.13.3</ecNumber>
    </recommendedName>
</protein>
<reference evidence="14 15" key="1">
    <citation type="submission" date="2017-11" db="EMBL/GenBank/DDBJ databases">
        <title>Bacillus camelliae sp. nov., isolated from pu'er tea.</title>
        <authorList>
            <person name="Niu L."/>
        </authorList>
    </citation>
    <scope>NUCLEOTIDE SEQUENCE [LARGE SCALE GENOMIC DNA]</scope>
    <source>
        <strain evidence="14 15">7578-1</strain>
    </source>
</reference>
<evidence type="ECO:0000313" key="15">
    <source>
        <dbReference type="Proteomes" id="UP000233440"/>
    </source>
</evidence>
<evidence type="ECO:0000256" key="1">
    <source>
        <dbReference type="ARBA" id="ARBA00000085"/>
    </source>
</evidence>
<dbReference type="SMART" id="SM00091">
    <property type="entry name" value="PAS"/>
    <property type="match status" value="2"/>
</dbReference>
<dbReference type="CDD" id="cd00130">
    <property type="entry name" value="PAS"/>
    <property type="match status" value="1"/>
</dbReference>
<dbReference type="GO" id="GO:0000155">
    <property type="term" value="F:phosphorelay sensor kinase activity"/>
    <property type="evidence" value="ECO:0007669"/>
    <property type="project" value="InterPro"/>
</dbReference>
<comment type="catalytic activity">
    <reaction evidence="1">
        <text>ATP + protein L-histidine = ADP + protein N-phospho-L-histidine.</text>
        <dbReference type="EC" id="2.7.13.3"/>
    </reaction>
</comment>
<sequence>MQKRKFLLLYLIASFMWIFVTEYLMKYIGLNITTVLFVERIKGILYIILTGCFIFFALSKKEEYNLIKQEERKLSTLINSMVDYVIFKDGSGRWIQANQYCLKLFQLVHIHYKGKTDNELAEFTPFYQKTLMHHKRNDELAWEKGIQFRTEEKIPLPNGEIKTFETIKVPLFNPDGSRKALVVIGRDITERLNAEQRLNESQQQYRSLFEYNPDLVYMMDLEGIITQLNPAFEMISGYRREEFVGKPIFHLIIEESREKIIEQFRIIAKGGNPKVSEVNITSKAGKKLTLNCTTVPMIINNELVGVIGYGRDITKMKETEEHLRKTEKLSVVGELAASVAHEVRNPLTSIKGFIQLIESEDRKYKQYFDIILKELDRINEIVSELLVLAKPQEVVFKKCDVLQIVEEVTSLLKSESNMVSVELILQTEKAPPKIHCDKYQLKMVFINIIKNAIEASNKGEQVQILVSKYQEKSVLIRVKDNGVGISAERLKRIGEPFFSHKEKGTGLGLTICYRIIEAHRGKIQFESEIGKGTTVNIILPIE</sequence>
<dbReference type="GO" id="GO:0005524">
    <property type="term" value="F:ATP binding"/>
    <property type="evidence" value="ECO:0007669"/>
    <property type="project" value="UniProtKB-KW"/>
</dbReference>
<gene>
    <name evidence="14" type="ORF">CWO92_07480</name>
</gene>
<dbReference type="InterPro" id="IPR003594">
    <property type="entry name" value="HATPase_dom"/>
</dbReference>
<dbReference type="SMART" id="SM00387">
    <property type="entry name" value="HATPase_c"/>
    <property type="match status" value="1"/>
</dbReference>
<dbReference type="Gene3D" id="3.30.450.20">
    <property type="entry name" value="PAS domain"/>
    <property type="match status" value="2"/>
</dbReference>
<dbReference type="Pfam" id="PF02518">
    <property type="entry name" value="HATPase_c"/>
    <property type="match status" value="1"/>
</dbReference>
<dbReference type="InterPro" id="IPR036097">
    <property type="entry name" value="HisK_dim/P_sf"/>
</dbReference>
<dbReference type="InterPro" id="IPR000014">
    <property type="entry name" value="PAS"/>
</dbReference>
<feature type="transmembrane region" description="Helical" evidence="10">
    <location>
        <begin position="41"/>
        <end position="58"/>
    </location>
</feature>
<dbReference type="GO" id="GO:0030435">
    <property type="term" value="P:sporulation resulting in formation of a cellular spore"/>
    <property type="evidence" value="ECO:0007669"/>
    <property type="project" value="UniProtKB-KW"/>
</dbReference>
<feature type="domain" description="PAC" evidence="13">
    <location>
        <begin position="148"/>
        <end position="200"/>
    </location>
</feature>
<evidence type="ECO:0000256" key="5">
    <source>
        <dbReference type="ARBA" id="ARBA00022741"/>
    </source>
</evidence>